<protein>
    <submittedName>
        <fullName evidence="1">Uncharacterized protein</fullName>
    </submittedName>
</protein>
<dbReference type="Pfam" id="PF19651">
    <property type="entry name" value="DUF6154"/>
    <property type="match status" value="1"/>
</dbReference>
<reference evidence="1 2" key="1">
    <citation type="submission" date="2023-07" db="EMBL/GenBank/DDBJ databases">
        <title>Genomic Encyclopedia of Type Strains, Phase IV (KMG-IV): sequencing the most valuable type-strain genomes for metagenomic binning, comparative biology and taxonomic classification.</title>
        <authorList>
            <person name="Goeker M."/>
        </authorList>
    </citation>
    <scope>NUCLEOTIDE SEQUENCE [LARGE SCALE GENOMIC DNA]</scope>
    <source>
        <strain evidence="1 2">DSM 17723</strain>
    </source>
</reference>
<name>A0ABT9YY06_9BACI</name>
<evidence type="ECO:0000313" key="2">
    <source>
        <dbReference type="Proteomes" id="UP001232245"/>
    </source>
</evidence>
<gene>
    <name evidence="1" type="ORF">J2S02_000826</name>
</gene>
<keyword evidence="2" id="KW-1185">Reference proteome</keyword>
<proteinExistence type="predicted"/>
<dbReference type="InterPro" id="IPR046152">
    <property type="entry name" value="DUF6154"/>
</dbReference>
<evidence type="ECO:0000313" key="1">
    <source>
        <dbReference type="EMBL" id="MDQ0224497.1"/>
    </source>
</evidence>
<organism evidence="1 2">
    <name type="scientific">Metabacillus niabensis</name>
    <dbReference type="NCBI Taxonomy" id="324854"/>
    <lineage>
        <taxon>Bacteria</taxon>
        <taxon>Bacillati</taxon>
        <taxon>Bacillota</taxon>
        <taxon>Bacilli</taxon>
        <taxon>Bacillales</taxon>
        <taxon>Bacillaceae</taxon>
        <taxon>Metabacillus</taxon>
    </lineage>
</organism>
<sequence>MFRDLITGIELRKFRADEEDVNAYVHGAVQKKDKQEILTWLNQLSHEELSTIVTPYLTEKMTEKLSEEELDGEL</sequence>
<dbReference type="EMBL" id="JAUSTZ010000002">
    <property type="protein sequence ID" value="MDQ0224497.1"/>
    <property type="molecule type" value="Genomic_DNA"/>
</dbReference>
<dbReference type="Proteomes" id="UP001232245">
    <property type="component" value="Unassembled WGS sequence"/>
</dbReference>
<comment type="caution">
    <text evidence="1">The sequence shown here is derived from an EMBL/GenBank/DDBJ whole genome shotgun (WGS) entry which is preliminary data.</text>
</comment>
<dbReference type="RefSeq" id="WP_095301723.1">
    <property type="nucleotide sequence ID" value="NZ_CADEPK010000103.1"/>
</dbReference>
<accession>A0ABT9YY06</accession>